<reference evidence="1 2" key="1">
    <citation type="submission" date="2024-04" db="EMBL/GenBank/DDBJ databases">
        <title>Novel species of the genus Ideonella isolated from streams.</title>
        <authorList>
            <person name="Lu H."/>
        </authorList>
    </citation>
    <scope>NUCLEOTIDE SEQUENCE [LARGE SCALE GENOMIC DNA]</scope>
    <source>
        <strain evidence="1 2">BYS139W</strain>
    </source>
</reference>
<proteinExistence type="predicted"/>
<dbReference type="EMBL" id="JBBUTF010000010">
    <property type="protein sequence ID" value="MEK8026769.1"/>
    <property type="molecule type" value="Genomic_DNA"/>
</dbReference>
<accession>A0ABU9BA42</accession>
<protein>
    <recommendedName>
        <fullName evidence="3">DUF4123 domain-containing protein</fullName>
    </recommendedName>
</protein>
<evidence type="ECO:0000313" key="2">
    <source>
        <dbReference type="Proteomes" id="UP001368500"/>
    </source>
</evidence>
<dbReference type="RefSeq" id="WP_341374553.1">
    <property type="nucleotide sequence ID" value="NZ_JBBUTF010000010.1"/>
</dbReference>
<gene>
    <name evidence="1" type="ORF">AACH11_12425</name>
</gene>
<sequence length="71" mass="7806">MPPPPPSLQFLPSRRLMCFIVSLDGAASTLYFLPPPRLLEGLRTARALMSFDGLHRADDALDELLPWAGSV</sequence>
<evidence type="ECO:0000313" key="1">
    <source>
        <dbReference type="EMBL" id="MEK8026769.1"/>
    </source>
</evidence>
<keyword evidence="2" id="KW-1185">Reference proteome</keyword>
<comment type="caution">
    <text evidence="1">The sequence shown here is derived from an EMBL/GenBank/DDBJ whole genome shotgun (WGS) entry which is preliminary data.</text>
</comment>
<evidence type="ECO:0008006" key="3">
    <source>
        <dbReference type="Google" id="ProtNLM"/>
    </source>
</evidence>
<name>A0ABU9BA42_9BURK</name>
<organism evidence="1 2">
    <name type="scientific">Pseudaquabacterium rugosum</name>
    <dbReference type="NCBI Taxonomy" id="2984194"/>
    <lineage>
        <taxon>Bacteria</taxon>
        <taxon>Pseudomonadati</taxon>
        <taxon>Pseudomonadota</taxon>
        <taxon>Betaproteobacteria</taxon>
        <taxon>Burkholderiales</taxon>
        <taxon>Sphaerotilaceae</taxon>
        <taxon>Pseudaquabacterium</taxon>
    </lineage>
</organism>
<dbReference type="Proteomes" id="UP001368500">
    <property type="component" value="Unassembled WGS sequence"/>
</dbReference>